<reference evidence="1" key="1">
    <citation type="journal article" date="2020" name="Nature">
        <title>Giant virus diversity and host interactions through global metagenomics.</title>
        <authorList>
            <person name="Schulz F."/>
            <person name="Roux S."/>
            <person name="Paez-Espino D."/>
            <person name="Jungbluth S."/>
            <person name="Walsh D.A."/>
            <person name="Denef V.J."/>
            <person name="McMahon K.D."/>
            <person name="Konstantinidis K.T."/>
            <person name="Eloe-Fadrosh E.A."/>
            <person name="Kyrpides N.C."/>
            <person name="Woyke T."/>
        </authorList>
    </citation>
    <scope>NUCLEOTIDE SEQUENCE</scope>
    <source>
        <strain evidence="1">GVMAG-M-3300025860-20</strain>
    </source>
</reference>
<name>A0A6C0J8A8_9ZZZZ</name>
<proteinExistence type="predicted"/>
<accession>A0A6C0J8A8</accession>
<organism evidence="1">
    <name type="scientific">viral metagenome</name>
    <dbReference type="NCBI Taxonomy" id="1070528"/>
    <lineage>
        <taxon>unclassified sequences</taxon>
        <taxon>metagenomes</taxon>
        <taxon>organismal metagenomes</taxon>
    </lineage>
</organism>
<evidence type="ECO:0000313" key="1">
    <source>
        <dbReference type="EMBL" id="QHU00737.1"/>
    </source>
</evidence>
<sequence>MSLTIEGLTKLLESDDAQLNYIRLDAKDLIDDVMKPENITMKIQIPSYFRDIFSTGFSIHIDTPSGISMSIWHCLLYIMTHERYTLANWEQKKLYVEKFIQELDQKILLRYYKNSIIIRNTRYIPEDLKLRAKFITDDVLFALSSCLKINILVLGTCTWNFHYGDPVINMSLPLIILNKDHRQCYSVVSINNERIFDSNNIVNQSLKSRTPDKNVFLLSILKDKKIKNDADIEFIRIVKGQSIIEMNEILYNKQLNKLKMAELKIHASENDIDITSISGRLTKAKLIDLLIKNNKLTE</sequence>
<dbReference type="EMBL" id="MN740329">
    <property type="protein sequence ID" value="QHU00737.1"/>
    <property type="molecule type" value="Genomic_DNA"/>
</dbReference>
<protein>
    <submittedName>
        <fullName evidence="1">Uncharacterized protein</fullName>
    </submittedName>
</protein>
<dbReference type="AlphaFoldDB" id="A0A6C0J8A8"/>